<proteinExistence type="predicted"/>
<feature type="domain" description="DUF2089" evidence="1">
    <location>
        <begin position="42"/>
        <end position="87"/>
    </location>
</feature>
<dbReference type="OrthoDB" id="9797643at2"/>
<evidence type="ECO:0008006" key="5">
    <source>
        <dbReference type="Google" id="ProtNLM"/>
    </source>
</evidence>
<dbReference type="Proteomes" id="UP000198577">
    <property type="component" value="Unassembled WGS sequence"/>
</dbReference>
<dbReference type="AlphaFoldDB" id="A0A1I5SHI5"/>
<evidence type="ECO:0000313" key="3">
    <source>
        <dbReference type="EMBL" id="SFP70185.1"/>
    </source>
</evidence>
<dbReference type="InterPro" id="IPR053957">
    <property type="entry name" value="DUF2089_Zn_ribbon"/>
</dbReference>
<name>A0A1I5SHI5_9FIRM</name>
<sequence>MQNNIITTCAVCGTKLEVTELHCCRCDTTYKGHFKLDKFSYLTPEQKYFIEVFLKCRGNIKEVEKELNISYPTVRSKLDDVICSLGYDADGNEKKQINKREILELLDKGEITYEEAMKMMKGNSK</sequence>
<dbReference type="InterPro" id="IPR018658">
    <property type="entry name" value="DUF2089"/>
</dbReference>
<gene>
    <name evidence="3" type="ORF">SAMN05444406_102139</name>
</gene>
<evidence type="ECO:0000259" key="1">
    <source>
        <dbReference type="Pfam" id="PF09862"/>
    </source>
</evidence>
<dbReference type="STRING" id="937334.SAMN05444406_102139"/>
<reference evidence="3 4" key="1">
    <citation type="submission" date="2016-10" db="EMBL/GenBank/DDBJ databases">
        <authorList>
            <person name="de Groot N.N."/>
        </authorList>
    </citation>
    <scope>NUCLEOTIDE SEQUENCE [LARGE SCALE GENOMIC DNA]</scope>
    <source>
        <strain evidence="3 4">DSM 20678</strain>
    </source>
</reference>
<organism evidence="3 4">
    <name type="scientific">Caldicoprobacter faecalis</name>
    <dbReference type="NCBI Taxonomy" id="937334"/>
    <lineage>
        <taxon>Bacteria</taxon>
        <taxon>Bacillati</taxon>
        <taxon>Bacillota</taxon>
        <taxon>Clostridia</taxon>
        <taxon>Caldicoprobacterales</taxon>
        <taxon>Caldicoprobacteraceae</taxon>
        <taxon>Caldicoprobacter</taxon>
    </lineage>
</organism>
<evidence type="ECO:0000313" key="4">
    <source>
        <dbReference type="Proteomes" id="UP000198577"/>
    </source>
</evidence>
<feature type="domain" description="DUF2089" evidence="2">
    <location>
        <begin position="9"/>
        <end position="40"/>
    </location>
</feature>
<accession>A0A1I5SHI5</accession>
<protein>
    <recommendedName>
        <fullName evidence="5">DUF2089 domain-containing protein</fullName>
    </recommendedName>
</protein>
<dbReference type="EMBL" id="FOXR01000002">
    <property type="protein sequence ID" value="SFP70185.1"/>
    <property type="molecule type" value="Genomic_DNA"/>
</dbReference>
<dbReference type="Pfam" id="PF09862">
    <property type="entry name" value="DUF2089"/>
    <property type="match status" value="1"/>
</dbReference>
<dbReference type="Pfam" id="PF22747">
    <property type="entry name" value="Zn_ribbon_DUF2089"/>
    <property type="match status" value="1"/>
</dbReference>
<keyword evidence="4" id="KW-1185">Reference proteome</keyword>
<dbReference type="RefSeq" id="WP_025746999.1">
    <property type="nucleotide sequence ID" value="NZ_FOXR01000002.1"/>
</dbReference>
<evidence type="ECO:0000259" key="2">
    <source>
        <dbReference type="Pfam" id="PF22747"/>
    </source>
</evidence>